<sequence length="553" mass="62079">MHTPNLCLPESGKTDEFPLGGATPQWAAQIYLPEFKELNLAKYHIVPVSYLKEFPYSNKPIAPMNFLDFLESHEYRASCYECTRNSILMCCNKECIHKMKERKAYIVRIDVCREAVQEAWDASVKRFHAPNNNYLTTSDSDNLAPTDHNKMQQILLKMKTEEIDNVEQNSINESQKQLDRWRASNSSIVNRTSPVRCPKNISKVNKSPSAKALARLFNSPSSGRPRKSQYAKGPASIRNQGAGSQVLGTNSSHTAPATEQSRNEEASKINAVGEQNVAVTNEDDFIVTISESLEGSSQEEIPMDVNENDSLQDANHIEPMVIVRQETEQVSPIQTAASQSQPCIPRQATEGGAVSANPARPQVIGSSELPARVLQGIQGYKEREPGAKGSRPWKSFDCMIIFAEHFYKDKSGGGYRDYKRRGNIEGNLVYVGEGLAMPAKSWDVLQANTSPQNFVREFLVSLYTEEGCARRSLVPEKVPRENWLDGVLDDWLIKNDYTNDVPKTEDPKEKKNSRLYHLRKCNKTISEHTKTMRRKFRDEPSTTAPASPATDTS</sequence>
<organism evidence="1 2">
    <name type="scientific">Eretmocerus hayati</name>
    <dbReference type="NCBI Taxonomy" id="131215"/>
    <lineage>
        <taxon>Eukaryota</taxon>
        <taxon>Metazoa</taxon>
        <taxon>Ecdysozoa</taxon>
        <taxon>Arthropoda</taxon>
        <taxon>Hexapoda</taxon>
        <taxon>Insecta</taxon>
        <taxon>Pterygota</taxon>
        <taxon>Neoptera</taxon>
        <taxon>Endopterygota</taxon>
        <taxon>Hymenoptera</taxon>
        <taxon>Apocrita</taxon>
        <taxon>Proctotrupomorpha</taxon>
        <taxon>Chalcidoidea</taxon>
        <taxon>Aphelinidae</taxon>
        <taxon>Aphelininae</taxon>
        <taxon>Eretmocerus</taxon>
    </lineage>
</organism>
<gene>
    <name evidence="1" type="ORF">QAD02_007253</name>
</gene>
<name>A0ACC2N4H2_9HYME</name>
<accession>A0ACC2N4H2</accession>
<protein>
    <submittedName>
        <fullName evidence="1">Uncharacterized protein</fullName>
    </submittedName>
</protein>
<proteinExistence type="predicted"/>
<reference evidence="1" key="1">
    <citation type="submission" date="2023-04" db="EMBL/GenBank/DDBJ databases">
        <title>A chromosome-level genome assembly of the parasitoid wasp Eretmocerus hayati.</title>
        <authorList>
            <person name="Zhong Y."/>
            <person name="Liu S."/>
            <person name="Liu Y."/>
        </authorList>
    </citation>
    <scope>NUCLEOTIDE SEQUENCE</scope>
    <source>
        <strain evidence="1">ZJU_SS_LIU_2023</strain>
    </source>
</reference>
<dbReference type="Proteomes" id="UP001239111">
    <property type="component" value="Chromosome 4"/>
</dbReference>
<comment type="caution">
    <text evidence="1">The sequence shown here is derived from an EMBL/GenBank/DDBJ whole genome shotgun (WGS) entry which is preliminary data.</text>
</comment>
<dbReference type="EMBL" id="CM056744">
    <property type="protein sequence ID" value="KAJ8665591.1"/>
    <property type="molecule type" value="Genomic_DNA"/>
</dbReference>
<keyword evidence="2" id="KW-1185">Reference proteome</keyword>
<evidence type="ECO:0000313" key="1">
    <source>
        <dbReference type="EMBL" id="KAJ8665591.1"/>
    </source>
</evidence>
<evidence type="ECO:0000313" key="2">
    <source>
        <dbReference type="Proteomes" id="UP001239111"/>
    </source>
</evidence>